<feature type="domain" description="DUF4875" evidence="1">
    <location>
        <begin position="50"/>
        <end position="205"/>
    </location>
</feature>
<dbReference type="Proteomes" id="UP000271003">
    <property type="component" value="Chromosome"/>
</dbReference>
<proteinExistence type="predicted"/>
<dbReference type="InterPro" id="IPR032383">
    <property type="entry name" value="DUF4875"/>
</dbReference>
<organism evidence="2 3">
    <name type="scientific">Sutterella megalosphaeroides</name>
    <dbReference type="NCBI Taxonomy" id="2494234"/>
    <lineage>
        <taxon>Bacteria</taxon>
        <taxon>Pseudomonadati</taxon>
        <taxon>Pseudomonadota</taxon>
        <taxon>Betaproteobacteria</taxon>
        <taxon>Burkholderiales</taxon>
        <taxon>Sutterellaceae</taxon>
        <taxon>Sutterella</taxon>
    </lineage>
</organism>
<evidence type="ECO:0000259" key="1">
    <source>
        <dbReference type="Pfam" id="PF16175"/>
    </source>
</evidence>
<name>A0A2Z6IET4_9BURK</name>
<gene>
    <name evidence="2" type="ORF">SUTMEG_11470</name>
</gene>
<sequence>MKILKILFYTVIALMVIGMLSEREETDGAAMENPKAQVSGNNVPAPPEANLLPYTVLFEKQFKNEHGRSVVEATIALSESESSIDRASLAATCMAASRYLLAENKTDAAVLKLVDRRASHSFYELAHCSYAEDGRGLGGSDKWTWSGVAAADRTTTADEKAVYELWNNLKIDHLNKKTLKVDEAALTRAVAKKLKKKPEEIALPDLELHDMGDVKSLAKGVKGYGPLPVDPMDKLPDMESQKMSKKGFPKLYASLGAKRMEAVNAMLPEAALRAAESNTCDFVSTAGYSTSRSTKKNAVFYIDCVNEERFYVSEADLKNPNPAPAQSVREKILKTDAVDYWIHCEKQIKARLQFPSTYDEDFLGKTDMFTGRAFIVQVKFEAKNGLGNTLPMLGRCEYNDQGLVDVTIVNR</sequence>
<keyword evidence="3" id="KW-1185">Reference proteome</keyword>
<dbReference type="EMBL" id="AP018786">
    <property type="protein sequence ID" value="BBF23256.1"/>
    <property type="molecule type" value="Genomic_DNA"/>
</dbReference>
<accession>A0A2Z6IET4</accession>
<dbReference type="Pfam" id="PF16175">
    <property type="entry name" value="DUF4875"/>
    <property type="match status" value="1"/>
</dbReference>
<dbReference type="Gene3D" id="3.10.310.90">
    <property type="match status" value="1"/>
</dbReference>
<evidence type="ECO:0000313" key="2">
    <source>
        <dbReference type="EMBL" id="BBF23256.1"/>
    </source>
</evidence>
<dbReference type="AlphaFoldDB" id="A0A2Z6IET4"/>
<protein>
    <recommendedName>
        <fullName evidence="1">DUF4875 domain-containing protein</fullName>
    </recommendedName>
</protein>
<dbReference type="OrthoDB" id="8657341at2"/>
<reference evidence="2 3" key="1">
    <citation type="journal article" date="2018" name="Int. J. Syst. Evol. Microbiol.">
        <title>Mesosutterella multiformis gen. nov., sp. nov., a member of the family Sutterellaceae and Sutterella megalosphaeroides sp. nov., isolated from human faeces.</title>
        <authorList>
            <person name="Sakamoto M."/>
            <person name="Ikeyama N."/>
            <person name="Kunihiro T."/>
            <person name="Iino T."/>
            <person name="Yuki M."/>
            <person name="Ohkuma M."/>
        </authorList>
    </citation>
    <scope>NUCLEOTIDE SEQUENCE [LARGE SCALE GENOMIC DNA]</scope>
    <source>
        <strain evidence="2 3">6FBBBH3</strain>
    </source>
</reference>
<evidence type="ECO:0000313" key="3">
    <source>
        <dbReference type="Proteomes" id="UP000271003"/>
    </source>
</evidence>
<dbReference type="KEGG" id="sutt:SUTMEG_11470"/>